<dbReference type="EMBL" id="CP026520">
    <property type="protein sequence ID" value="QAV20518.1"/>
    <property type="molecule type" value="Genomic_DNA"/>
</dbReference>
<dbReference type="Proteomes" id="UP000288943">
    <property type="component" value="Chromosome"/>
</dbReference>
<reference evidence="3 4" key="1">
    <citation type="submission" date="2018-01" db="EMBL/GenBank/DDBJ databases">
        <title>The whole genome sequencing and assembly of Paenibacillus chitinolyticus KCCM 41400 strain.</title>
        <authorList>
            <person name="Kim J.-Y."/>
            <person name="Park M.-K."/>
            <person name="Lee Y.-J."/>
            <person name="Yi H."/>
            <person name="Bahn Y.-S."/>
            <person name="Kim J.F."/>
            <person name="Lee D.-W."/>
        </authorList>
    </citation>
    <scope>NUCLEOTIDE SEQUENCE [LARGE SCALE GENOMIC DNA]</scope>
    <source>
        <strain evidence="3 4">KCCM 41400</strain>
    </source>
</reference>
<dbReference type="InterPro" id="IPR034660">
    <property type="entry name" value="DinB/YfiT-like"/>
</dbReference>
<dbReference type="InterPro" id="IPR024775">
    <property type="entry name" value="DinB-like"/>
</dbReference>
<evidence type="ECO:0000313" key="3">
    <source>
        <dbReference type="EMBL" id="QAV20518.1"/>
    </source>
</evidence>
<evidence type="ECO:0000313" key="2">
    <source>
        <dbReference type="EMBL" id="MCY9594794.1"/>
    </source>
</evidence>
<reference evidence="2 5" key="2">
    <citation type="submission" date="2022-05" db="EMBL/GenBank/DDBJ databases">
        <title>Genome Sequencing of Bee-Associated Microbes.</title>
        <authorList>
            <person name="Dunlap C."/>
        </authorList>
    </citation>
    <scope>NUCLEOTIDE SEQUENCE [LARGE SCALE GENOMIC DNA]</scope>
    <source>
        <strain evidence="2 5">NRRL B-23120</strain>
    </source>
</reference>
<dbReference type="Gene3D" id="1.20.120.450">
    <property type="entry name" value="dinb family like domain"/>
    <property type="match status" value="1"/>
</dbReference>
<dbReference type="RefSeq" id="WP_042230248.1">
    <property type="nucleotide sequence ID" value="NZ_CP026520.1"/>
</dbReference>
<gene>
    <name evidence="2" type="ORF">M5X16_03275</name>
    <name evidence="3" type="ORF">PC41400_23705</name>
</gene>
<evidence type="ECO:0000313" key="4">
    <source>
        <dbReference type="Proteomes" id="UP000288943"/>
    </source>
</evidence>
<evidence type="ECO:0000313" key="5">
    <source>
        <dbReference type="Proteomes" id="UP001527202"/>
    </source>
</evidence>
<protein>
    <submittedName>
        <fullName evidence="3">DinB family protein</fullName>
    </submittedName>
</protein>
<accession>A0A410X1N0</accession>
<sequence>MLIKPPLGEYPAHYETYVKLVQEGNLAEILVEQLQTTTELIQSLTEETGDHKYAPGKWSIKEVLGHVADTERIMAYRMLCIARGDQTPLPGYDENEYVAGASFAASGLSDILKDYSAVRCSTLTLLRGITEEAWLRTGTANNGLISARALAAIIAGHERHHIHIIQERYLSTV</sequence>
<dbReference type="Proteomes" id="UP001527202">
    <property type="component" value="Unassembled WGS sequence"/>
</dbReference>
<feature type="domain" description="DinB-like" evidence="1">
    <location>
        <begin position="30"/>
        <end position="165"/>
    </location>
</feature>
<dbReference type="Pfam" id="PF12867">
    <property type="entry name" value="DinB_2"/>
    <property type="match status" value="1"/>
</dbReference>
<evidence type="ECO:0000259" key="1">
    <source>
        <dbReference type="Pfam" id="PF12867"/>
    </source>
</evidence>
<dbReference type="EMBL" id="JAMDMJ010000003">
    <property type="protein sequence ID" value="MCY9594794.1"/>
    <property type="molecule type" value="Genomic_DNA"/>
</dbReference>
<dbReference type="KEGG" id="pchi:PC41400_23705"/>
<dbReference type="AlphaFoldDB" id="A0A410X1N0"/>
<dbReference type="SUPFAM" id="SSF109854">
    <property type="entry name" value="DinB/YfiT-like putative metalloenzymes"/>
    <property type="match status" value="1"/>
</dbReference>
<name>A0A410X1N0_9BACL</name>
<proteinExistence type="predicted"/>
<dbReference type="OrthoDB" id="9793216at2"/>
<organism evidence="3 4">
    <name type="scientific">Paenibacillus chitinolyticus</name>
    <dbReference type="NCBI Taxonomy" id="79263"/>
    <lineage>
        <taxon>Bacteria</taxon>
        <taxon>Bacillati</taxon>
        <taxon>Bacillota</taxon>
        <taxon>Bacilli</taxon>
        <taxon>Bacillales</taxon>
        <taxon>Paenibacillaceae</taxon>
        <taxon>Paenibacillus</taxon>
    </lineage>
</organism>
<keyword evidence="5" id="KW-1185">Reference proteome</keyword>
<dbReference type="GeneID" id="95377802"/>